<dbReference type="SMART" id="SM00360">
    <property type="entry name" value="RRM"/>
    <property type="match status" value="1"/>
</dbReference>
<dbReference type="GO" id="GO:0003968">
    <property type="term" value="F:RNA-directed RNA polymerase activity"/>
    <property type="evidence" value="ECO:0007669"/>
    <property type="project" value="UniProtKB-KW"/>
</dbReference>
<dbReference type="InterPro" id="IPR007855">
    <property type="entry name" value="RDRP"/>
</dbReference>
<evidence type="ECO:0000256" key="7">
    <source>
        <dbReference type="ARBA" id="ARBA00048744"/>
    </source>
</evidence>
<dbReference type="OrthoDB" id="6513042at2759"/>
<keyword evidence="2 9" id="KW-0696">RNA-directed RNA polymerase</keyword>
<comment type="similarity">
    <text evidence="1 9">Belongs to the RdRP family.</text>
</comment>
<proteinExistence type="inferred from homology"/>
<keyword evidence="6" id="KW-0943">RNA-mediated gene silencing</keyword>
<dbReference type="Pfam" id="PF00076">
    <property type="entry name" value="RRM_1"/>
    <property type="match status" value="1"/>
</dbReference>
<evidence type="ECO:0000256" key="8">
    <source>
        <dbReference type="PROSITE-ProRule" id="PRU00176"/>
    </source>
</evidence>
<evidence type="ECO:0000313" key="12">
    <source>
        <dbReference type="Proteomes" id="UP000789570"/>
    </source>
</evidence>
<dbReference type="Pfam" id="PF05183">
    <property type="entry name" value="RdRP"/>
    <property type="match status" value="2"/>
</dbReference>
<keyword evidence="12" id="KW-1185">Reference proteome</keyword>
<feature type="domain" description="RRM" evidence="10">
    <location>
        <begin position="14"/>
        <end position="93"/>
    </location>
</feature>
<keyword evidence="3 9" id="KW-0808">Transferase</keyword>
<dbReference type="InterPro" id="IPR035979">
    <property type="entry name" value="RBD_domain_sf"/>
</dbReference>
<dbReference type="GO" id="GO:0031380">
    <property type="term" value="C:nuclear RNA-directed RNA polymerase complex"/>
    <property type="evidence" value="ECO:0007669"/>
    <property type="project" value="TreeGrafter"/>
</dbReference>
<comment type="catalytic activity">
    <reaction evidence="7 9">
        <text>RNA(n) + a ribonucleoside 5'-triphosphate = RNA(n+1) + diphosphate</text>
        <dbReference type="Rhea" id="RHEA:21248"/>
        <dbReference type="Rhea" id="RHEA-COMP:14527"/>
        <dbReference type="Rhea" id="RHEA-COMP:17342"/>
        <dbReference type="ChEBI" id="CHEBI:33019"/>
        <dbReference type="ChEBI" id="CHEBI:61557"/>
        <dbReference type="ChEBI" id="CHEBI:140395"/>
        <dbReference type="EC" id="2.7.7.48"/>
    </reaction>
</comment>
<evidence type="ECO:0000256" key="3">
    <source>
        <dbReference type="ARBA" id="ARBA00022679"/>
    </source>
</evidence>
<evidence type="ECO:0000256" key="6">
    <source>
        <dbReference type="ARBA" id="ARBA00023158"/>
    </source>
</evidence>
<dbReference type="PROSITE" id="PS50102">
    <property type="entry name" value="RRM"/>
    <property type="match status" value="1"/>
</dbReference>
<dbReference type="GO" id="GO:0030422">
    <property type="term" value="P:siRNA processing"/>
    <property type="evidence" value="ECO:0007669"/>
    <property type="project" value="TreeGrafter"/>
</dbReference>
<accession>A0A9N9E1E8</accession>
<reference evidence="11" key="1">
    <citation type="submission" date="2021-06" db="EMBL/GenBank/DDBJ databases">
        <authorList>
            <person name="Kallberg Y."/>
            <person name="Tangrot J."/>
            <person name="Rosling A."/>
        </authorList>
    </citation>
    <scope>NUCLEOTIDE SEQUENCE</scope>
    <source>
        <strain evidence="11">UK204</strain>
    </source>
</reference>
<dbReference type="PANTHER" id="PTHR23079:SF55">
    <property type="entry name" value="RNA-DIRECTED RNA POLYMERASE"/>
    <property type="match status" value="1"/>
</dbReference>
<evidence type="ECO:0000256" key="2">
    <source>
        <dbReference type="ARBA" id="ARBA00022484"/>
    </source>
</evidence>
<dbReference type="Gene3D" id="3.30.70.330">
    <property type="match status" value="1"/>
</dbReference>
<evidence type="ECO:0000256" key="5">
    <source>
        <dbReference type="ARBA" id="ARBA00022884"/>
    </source>
</evidence>
<dbReference type="InterPro" id="IPR000504">
    <property type="entry name" value="RRM_dom"/>
</dbReference>
<evidence type="ECO:0000256" key="9">
    <source>
        <dbReference type="RuleBase" id="RU363098"/>
    </source>
</evidence>
<evidence type="ECO:0000259" key="10">
    <source>
        <dbReference type="PROSITE" id="PS50102"/>
    </source>
</evidence>
<keyword evidence="5 8" id="KW-0694">RNA-binding</keyword>
<dbReference type="PANTHER" id="PTHR23079">
    <property type="entry name" value="RNA-DEPENDENT RNA POLYMERASE"/>
    <property type="match status" value="1"/>
</dbReference>
<protein>
    <recommendedName>
        <fullName evidence="9">RNA-dependent RNA polymerase</fullName>
        <ecNumber evidence="9">2.7.7.48</ecNumber>
    </recommendedName>
</protein>
<name>A0A9N9E1E8_9GLOM</name>
<evidence type="ECO:0000313" key="11">
    <source>
        <dbReference type="EMBL" id="CAG8660451.1"/>
    </source>
</evidence>
<keyword evidence="4 9" id="KW-0548">Nucleotidyltransferase</keyword>
<dbReference type="InterPro" id="IPR012677">
    <property type="entry name" value="Nucleotide-bd_a/b_plait_sf"/>
</dbReference>
<dbReference type="InterPro" id="IPR057596">
    <property type="entry name" value="RDRP_core"/>
</dbReference>
<dbReference type="EC" id="2.7.7.48" evidence="9"/>
<dbReference type="EMBL" id="CAJVPQ010004913">
    <property type="protein sequence ID" value="CAG8660451.1"/>
    <property type="molecule type" value="Genomic_DNA"/>
</dbReference>
<dbReference type="AlphaFoldDB" id="A0A9N9E1E8"/>
<evidence type="ECO:0000256" key="1">
    <source>
        <dbReference type="ARBA" id="ARBA00005762"/>
    </source>
</evidence>
<dbReference type="InterPro" id="IPR058752">
    <property type="entry name" value="RDRP_C_head"/>
</dbReference>
<dbReference type="Proteomes" id="UP000789570">
    <property type="component" value="Unassembled WGS sequence"/>
</dbReference>
<dbReference type="SUPFAM" id="SSF54928">
    <property type="entry name" value="RNA-binding domain, RBD"/>
    <property type="match status" value="1"/>
</dbReference>
<comment type="caution">
    <text evidence="11">The sequence shown here is derived from an EMBL/GenBank/DDBJ whole genome shotgun (WGS) entry which is preliminary data.</text>
</comment>
<dbReference type="GO" id="GO:0003723">
    <property type="term" value="F:RNA binding"/>
    <property type="evidence" value="ECO:0007669"/>
    <property type="project" value="UniProtKB-UniRule"/>
</dbReference>
<organism evidence="11 12">
    <name type="scientific">Funneliformis caledonium</name>
    <dbReference type="NCBI Taxonomy" id="1117310"/>
    <lineage>
        <taxon>Eukaryota</taxon>
        <taxon>Fungi</taxon>
        <taxon>Fungi incertae sedis</taxon>
        <taxon>Mucoromycota</taxon>
        <taxon>Glomeromycotina</taxon>
        <taxon>Glomeromycetes</taxon>
        <taxon>Glomerales</taxon>
        <taxon>Glomeraceae</taxon>
        <taxon>Funneliformis</taxon>
    </lineage>
</organism>
<evidence type="ECO:0000256" key="4">
    <source>
        <dbReference type="ARBA" id="ARBA00022695"/>
    </source>
</evidence>
<sequence length="1154" mass="133927">MEKLKIKVDNKEWRQIKIKNVHFKATETDVKNTLLSFGPIANCKLIKPKNRRGVYGYVEFKKEVDAIKCIEKSQSRNQLLCMGRPLYALRVKRKKDNTKWNDVKEATSILSNLEIGNWGGQSSKVHTSSKGRRNRSYADTLTEKFTFLKEWEYPNDYKEPSICFSKTAEAFVLEGFDSSSSVTSKRRVKIPFRILTENARGIFIDDSDQRNGVISLYISLKHPPYLYRENLMPKCLLGMLEVADDDVWTRTVDWTGTDNIFGRCLVYRLVFRSDLNELCDLLNNFKLKGIRRPMPRCPVNCIENPDYSKEYFEIILQTLPFGLCYKLESLISHGTLTHYELEVNNLGEILAELVHVEEQEVIAWHALNQISAKYWDPFDKKSQDRPISNFQVALKNFKSELNVWYPSNPNIKLINNMRNAWVSHATITPTKIYFDGPNYEQSNRILRLYEDKIDRFLRVTFKEENFDKLFVNKDEDKDIIDLRIIYIMKNGFHVAGRYYEFLAFSSSQLKEASCWFVSPTEDFNANAIRTRMGEFRDIKVPALYASRMGQCFTSTMGTLKLNPDQVHEIEDIERNNYTFSDGCGKISLSLAKRAAKEYWGTKKLNDDEIPSVFQIRFGGCKGMVAVDPNLEVDVLCIRDSQKKFDAPDSSILEIAKTVKTSLPGHLNRQIIMILSTLGVPDEVFIELQNEMCADIDAMMTNEEKAREIVKRNMGTRECLHITRTILSMIEEGMMKGIVDPFLNALLECKRVYALKMLRHKARILMPKSFLLLGVIDETGKLEENEIYLQTSTIVSEHLTFNKANDKIRRESKIWTDQAIITRNPCLHPGDLRKVEAVDIPELSHLKNCIVFSQKGDRPLPNCLENAEPMEFDSQGKRELDRDVEIEDICEFFKDYMLNNRLGQIANLHLALADFNEMGHSNAVDFNKTGIPVVEKLTRRSEYPDFMDSRYRDSYRSEKVLGKLYRDIQLDKPEKDPLLKYYKTTIKMDEKFLFEGYQDYIEEAIACRDHYNSEIRSLMKKYNVKTEAEILTAQLLGFRRIDGSKSQDMRDAIIGSIFFIIYNCRKQFLMGLHNDHEADEDEDELPFNLNAPIPINNESKAKASAWYYATYNQDEYPEEEKNKTILLSFPWVVSDMLLVIRRDNMNELQASVPLN</sequence>
<gene>
    <name evidence="11" type="ORF">FCALED_LOCUS11522</name>
</gene>
<dbReference type="CDD" id="cd00590">
    <property type="entry name" value="RRM_SF"/>
    <property type="match status" value="1"/>
</dbReference>
<dbReference type="Pfam" id="PF26253">
    <property type="entry name" value="RdRP_head"/>
    <property type="match status" value="1"/>
</dbReference>